<dbReference type="InterPro" id="IPR035914">
    <property type="entry name" value="Sperma_CUB_dom_sf"/>
</dbReference>
<comment type="caution">
    <text evidence="2">Lacks conserved residue(s) required for the propagation of feature annotation.</text>
</comment>
<feature type="compositionally biased region" description="Basic residues" evidence="3">
    <location>
        <begin position="968"/>
        <end position="977"/>
    </location>
</feature>
<dbReference type="InterPro" id="IPR023415">
    <property type="entry name" value="LDLR_class-A_CS"/>
</dbReference>
<evidence type="ECO:0000256" key="5">
    <source>
        <dbReference type="SAM" id="SignalP"/>
    </source>
</evidence>
<feature type="disulfide bond" evidence="2">
    <location>
        <begin position="42"/>
        <end position="54"/>
    </location>
</feature>
<dbReference type="Pfam" id="PF00431">
    <property type="entry name" value="CUB"/>
    <property type="match status" value="1"/>
</dbReference>
<evidence type="ECO:0000256" key="4">
    <source>
        <dbReference type="SAM" id="Phobius"/>
    </source>
</evidence>
<dbReference type="Gene3D" id="4.10.400.10">
    <property type="entry name" value="Low-density Lipoprotein Receptor"/>
    <property type="match status" value="2"/>
</dbReference>
<keyword evidence="4" id="KW-1133">Transmembrane helix</keyword>
<dbReference type="Gene3D" id="2.60.120.290">
    <property type="entry name" value="Spermadhesin, CUB domain"/>
    <property type="match status" value="2"/>
</dbReference>
<dbReference type="InterPro" id="IPR002172">
    <property type="entry name" value="LDrepeatLR_classA_rpt"/>
</dbReference>
<dbReference type="GO" id="GO:0005886">
    <property type="term" value="C:plasma membrane"/>
    <property type="evidence" value="ECO:0007669"/>
    <property type="project" value="TreeGrafter"/>
</dbReference>
<dbReference type="Pfam" id="PF00057">
    <property type="entry name" value="Ldl_recept_a"/>
    <property type="match status" value="1"/>
</dbReference>
<sequence>MDGLVLFLALPLALISNIHANTLPFPSQASNQTLFQEITSTCKLYEFSCKNGTCISASKYCNGHYDCLDKSDETDGCSPCNRTLYGESGKTYELEIKPKHIKLPFLCNINFTALGGDKGGDLIQINFIKFNVGRFMLQSDPSCIDGWMTLEEEGLPHTSGKWCGKASGYSIYYSETYSINLVLNISRLYQQTLGNNFEFYVKYKYLTEKEASLRNEIGIWTGDLIENTYCSRKFYDCDRRKCRIRSPNYPGLYPKNITCKYFIKHNQQVTNGLHAMIALRQPHGFKLHIKEQGAPIEPIRRMLRTWDQCNTMHDYISIKDGKNSEAIELSRICGGDVLQDIVSSGGDMIVEFHTSKYDTPFHPMPLSSLPGFEIEVDVLFVNANSHAYVRNPPGRCEFILSAFESQIGEIESPAHTLPQNSVCTYYFQGRRHETVWISFIKYHSSLDPSGFDSQLECDTQLKIWDGRWSPNKQAVGLRNASLIEQICREEIPRLCSRSLVIKGSRPCSTQESYLSTGPDLTIEYRPGISGNARIFGPGSSFKLRYEFVDNSLGGAPLDRFKELHAPEPAALVQVHTKSCDRVYRSSSSLRGIFRSPSNVFMYGRGGSSNISCIVRFEAAPTENIRLTITRGRFGARPCSSMQDYRTGRWHCNYLTGPKADIRISEVPWIDIGPLERDCLCSDITSAITLAPLASRIVEVKFSAFEMGVDQDFRDFYFEGRYEFTNDGCETDWEERRLRGSRSGDGEAIIQEKSCMPLIQPYLIEPVVSADSFLVLKLNGFWMPTILHSVPPCLSDYKVTVYSPGNPDDSRDLCPAGPEVVAYSDGWDNALQLSSIDTVRSLIIEIRSPKIPNIEPFQYKFSWMEVYPMNNCPFKCPEIQACISADLWCDGIEHCPNGSDESPSECSLYKYPVSLLHVAIAAASVTLLLSLFVGLGACVRRKNNEKKYLQRHLSASGGGRYPQNLPLPPHHHHHHHVGSHSSMPHPAHVVPPIYMETMTKDFC</sequence>
<dbReference type="InterPro" id="IPR053207">
    <property type="entry name" value="Non-NMDA_GluR_Accessory"/>
</dbReference>
<dbReference type="PANTHER" id="PTHR47537">
    <property type="entry name" value="CUBILIN"/>
    <property type="match status" value="1"/>
</dbReference>
<evidence type="ECO:0000256" key="3">
    <source>
        <dbReference type="SAM" id="MobiDB-lite"/>
    </source>
</evidence>
<dbReference type="OMA" id="DCLCTNR"/>
<dbReference type="SMART" id="SM00192">
    <property type="entry name" value="LDLa"/>
    <property type="match status" value="2"/>
</dbReference>
<evidence type="ECO:0000256" key="2">
    <source>
        <dbReference type="PROSITE-ProRule" id="PRU00124"/>
    </source>
</evidence>
<reference evidence="7" key="1">
    <citation type="submission" date="2018-07" db="EMBL/GenBank/DDBJ databases">
        <authorList>
            <person name="Quirk P.G."/>
            <person name="Krulwich T.A."/>
        </authorList>
    </citation>
    <scope>NUCLEOTIDE SEQUENCE</scope>
</reference>
<dbReference type="PROSITE" id="PS01209">
    <property type="entry name" value="LDLRA_1"/>
    <property type="match status" value="1"/>
</dbReference>
<dbReference type="InterPro" id="IPR000859">
    <property type="entry name" value="CUB_dom"/>
</dbReference>
<dbReference type="SUPFAM" id="SSF57424">
    <property type="entry name" value="LDL receptor-like module"/>
    <property type="match status" value="2"/>
</dbReference>
<dbReference type="FunFam" id="2.60.120.290:FF:000065">
    <property type="entry name" value="Uncharacterized protein, isoform E"/>
    <property type="match status" value="1"/>
</dbReference>
<accession>A0A336MTI9</accession>
<keyword evidence="1 2" id="KW-1015">Disulfide bond</keyword>
<name>A0A336MTI9_CULSO</name>
<dbReference type="VEuPathDB" id="VectorBase:CSON004473"/>
<evidence type="ECO:0000313" key="7">
    <source>
        <dbReference type="EMBL" id="SSX32093.1"/>
    </source>
</evidence>
<dbReference type="Pfam" id="PF25090">
    <property type="entry name" value="DUF7805"/>
    <property type="match status" value="1"/>
</dbReference>
<protein>
    <submittedName>
        <fullName evidence="7">CSON004473 protein</fullName>
    </submittedName>
</protein>
<feature type="region of interest" description="Disordered" evidence="3">
    <location>
        <begin position="959"/>
        <end position="983"/>
    </location>
</feature>
<feature type="signal peptide" evidence="5">
    <location>
        <begin position="1"/>
        <end position="20"/>
    </location>
</feature>
<dbReference type="CDD" id="cd00041">
    <property type="entry name" value="CUB"/>
    <property type="match status" value="1"/>
</dbReference>
<keyword evidence="4" id="KW-0472">Membrane</keyword>
<dbReference type="PRINTS" id="PR00261">
    <property type="entry name" value="LDLRECEPTOR"/>
</dbReference>
<keyword evidence="4" id="KW-0812">Transmembrane</keyword>
<dbReference type="AlphaFoldDB" id="A0A336MTI9"/>
<gene>
    <name evidence="7" type="primary">CSON004473</name>
</gene>
<evidence type="ECO:0000256" key="1">
    <source>
        <dbReference type="ARBA" id="ARBA00023157"/>
    </source>
</evidence>
<feature type="chain" id="PRO_5016305218" evidence="5">
    <location>
        <begin position="21"/>
        <end position="1002"/>
    </location>
</feature>
<dbReference type="EMBL" id="UFQT01001887">
    <property type="protein sequence ID" value="SSX32093.1"/>
    <property type="molecule type" value="Genomic_DNA"/>
</dbReference>
<dbReference type="PROSITE" id="PS50068">
    <property type="entry name" value="LDLRA_2"/>
    <property type="match status" value="2"/>
</dbReference>
<dbReference type="InterPro" id="IPR056707">
    <property type="entry name" value="DUF7805"/>
</dbReference>
<organism evidence="7">
    <name type="scientific">Culicoides sonorensis</name>
    <name type="common">Biting midge</name>
    <dbReference type="NCBI Taxonomy" id="179676"/>
    <lineage>
        <taxon>Eukaryota</taxon>
        <taxon>Metazoa</taxon>
        <taxon>Ecdysozoa</taxon>
        <taxon>Arthropoda</taxon>
        <taxon>Hexapoda</taxon>
        <taxon>Insecta</taxon>
        <taxon>Pterygota</taxon>
        <taxon>Neoptera</taxon>
        <taxon>Endopterygota</taxon>
        <taxon>Diptera</taxon>
        <taxon>Nematocera</taxon>
        <taxon>Chironomoidea</taxon>
        <taxon>Ceratopogonidae</taxon>
        <taxon>Ceratopogoninae</taxon>
        <taxon>Culicoides</taxon>
        <taxon>Monoculicoides</taxon>
    </lineage>
</organism>
<dbReference type="CDD" id="cd00112">
    <property type="entry name" value="LDLa"/>
    <property type="match status" value="2"/>
</dbReference>
<keyword evidence="5" id="KW-0732">Signal</keyword>
<feature type="disulfide bond" evidence="2">
    <location>
        <begin position="49"/>
        <end position="67"/>
    </location>
</feature>
<dbReference type="PROSITE" id="PS01180">
    <property type="entry name" value="CUB"/>
    <property type="match status" value="1"/>
</dbReference>
<dbReference type="SUPFAM" id="SSF49854">
    <property type="entry name" value="Spermadhesin, CUB domain"/>
    <property type="match status" value="2"/>
</dbReference>
<evidence type="ECO:0000259" key="6">
    <source>
        <dbReference type="PROSITE" id="PS01180"/>
    </source>
</evidence>
<proteinExistence type="predicted"/>
<feature type="transmembrane region" description="Helical" evidence="4">
    <location>
        <begin position="914"/>
        <end position="938"/>
    </location>
</feature>
<dbReference type="PANTHER" id="PTHR47537:SF3">
    <property type="entry name" value="CUB DOMAIN-CONTAINING PROTEIN"/>
    <property type="match status" value="1"/>
</dbReference>
<feature type="domain" description="CUB" evidence="6">
    <location>
        <begin position="230"/>
        <end position="379"/>
    </location>
</feature>
<dbReference type="InterPro" id="IPR036055">
    <property type="entry name" value="LDL_receptor-like_sf"/>
</dbReference>